<dbReference type="AlphaFoldDB" id="A0A1V9G7U6"/>
<name>A0A1V9G7U6_9BACT</name>
<sequence length="308" mass="35646">MPVIDFTGINWEEMAKLPQPTNEHLRNLFAGVDHIIIKPARLSEFYEDPNPVLFEITQPDVIKQFATLIEIDETQVGFHCMCAGTYNIELHANGQQQAIISYHHEVSIRYNGWSSDAGIANTRGLISFLAQLGFTKPQEDYLETQRRQEEYQQADSEWLAAAPKSFSTYWDEFRMDGHYPQALVEALDEEIPDKTAQIIALLQLFGQSKNPWSGYPSYEGIPQEILNNYHAKYILEVYAGSDKNDKLKSGLGRYICSFDFRKVRKKHLQYITEEVIDDLEKYYTALNDEKGMHEVNRLRKEKQRQPGK</sequence>
<keyword evidence="2" id="KW-1185">Reference proteome</keyword>
<protein>
    <submittedName>
        <fullName evidence="1">Uncharacterized protein</fullName>
    </submittedName>
</protein>
<dbReference type="Proteomes" id="UP000192276">
    <property type="component" value="Unassembled WGS sequence"/>
</dbReference>
<comment type="caution">
    <text evidence="1">The sequence shown here is derived from an EMBL/GenBank/DDBJ whole genome shotgun (WGS) entry which is preliminary data.</text>
</comment>
<organism evidence="1 2">
    <name type="scientific">Niastella populi</name>
    <dbReference type="NCBI Taxonomy" id="550983"/>
    <lineage>
        <taxon>Bacteria</taxon>
        <taxon>Pseudomonadati</taxon>
        <taxon>Bacteroidota</taxon>
        <taxon>Chitinophagia</taxon>
        <taxon>Chitinophagales</taxon>
        <taxon>Chitinophagaceae</taxon>
        <taxon>Niastella</taxon>
    </lineage>
</organism>
<reference evidence="2" key="1">
    <citation type="submission" date="2016-04" db="EMBL/GenBank/DDBJ databases">
        <authorList>
            <person name="Chen L."/>
            <person name="Zhuang W."/>
            <person name="Wang G."/>
        </authorList>
    </citation>
    <scope>NUCLEOTIDE SEQUENCE [LARGE SCALE GENOMIC DNA]</scope>
    <source>
        <strain evidence="2">208</strain>
    </source>
</reference>
<evidence type="ECO:0000313" key="2">
    <source>
        <dbReference type="Proteomes" id="UP000192276"/>
    </source>
</evidence>
<gene>
    <name evidence="1" type="ORF">A4R26_12735</name>
</gene>
<proteinExistence type="predicted"/>
<accession>A0A1V9G7U6</accession>
<dbReference type="RefSeq" id="WP_081162011.1">
    <property type="nucleotide sequence ID" value="NZ_LWBP01000045.1"/>
</dbReference>
<evidence type="ECO:0000313" key="1">
    <source>
        <dbReference type="EMBL" id="OQP66640.1"/>
    </source>
</evidence>
<dbReference type="STRING" id="550983.A4R26_12735"/>
<dbReference type="EMBL" id="LWBP01000045">
    <property type="protein sequence ID" value="OQP66640.1"/>
    <property type="molecule type" value="Genomic_DNA"/>
</dbReference>